<dbReference type="Pfam" id="PF07730">
    <property type="entry name" value="HisKA_3"/>
    <property type="match status" value="1"/>
</dbReference>
<comment type="function">
    <text evidence="14">Member of the two-component regulatory system NreB/NreC involved in the control of dissimilatory nitrate/nitrite reduction in response to oxygen. NreB functions as a direct oxygen sensor histidine kinase which is autophosphorylated, in the absence of oxygen, probably at the conserved histidine residue, and transfers its phosphate group probably to a conserved aspartate residue of NreC. NreB/NreC activates the expression of the nitrate (narGHJI) and nitrite (nir) reductase operons, as well as the putative nitrate transporter gene narT.</text>
</comment>
<keyword evidence="13" id="KW-0411">Iron-sulfur</keyword>
<evidence type="ECO:0000256" key="10">
    <source>
        <dbReference type="ARBA" id="ARBA00022777"/>
    </source>
</evidence>
<evidence type="ECO:0000256" key="11">
    <source>
        <dbReference type="ARBA" id="ARBA00023004"/>
    </source>
</evidence>
<keyword evidence="16" id="KW-0472">Membrane</keyword>
<dbReference type="Gene3D" id="1.20.5.1930">
    <property type="match status" value="1"/>
</dbReference>
<dbReference type="SMART" id="SM00387">
    <property type="entry name" value="HATPase_c"/>
    <property type="match status" value="1"/>
</dbReference>
<keyword evidence="7" id="KW-0963">Cytoplasm</keyword>
<sequence length="440" mass="47679">MADEYRRWERHSDLVFGALPYLLLGLSVVVSLADSDLDAWGEEHLSTGFWVLTAVVWIGLTFTLPTRGHYRRARGHPLTVLYFIGLLAIAAVLLSRDEAFLLFAATIFLQALVLLSTGWAFVCVACASFVVNTVPGGLPEAEPVALSWYLGTITVQTLVVGWINLLFSKLDELHEQRRKTVSELQTALAENEGLHVQLIAQAREAGVHDERQRMAAEIHDTLAQGLAGIIRQLEAIGAEDAQVLPDETWRRRVVAARNLASESLAEARRSVQALRPEQLETSTLPDAIAALAVQWSDEQSPCAEFTTTGTARAMHGDLEATLYRVVQEALANVAKHARATKARITLSYMEELVMLDVVDDGVGFDPSSAPDSAGRYDGSGLGLVAMRTRLRRVAGTLEVESAPGEGTAVSACVPFIPAHIADGPARTVRESPAAQVTGSR</sequence>
<evidence type="ECO:0000256" key="14">
    <source>
        <dbReference type="ARBA" id="ARBA00024827"/>
    </source>
</evidence>
<evidence type="ECO:0000256" key="5">
    <source>
        <dbReference type="ARBA" id="ARBA00017322"/>
    </source>
</evidence>
<feature type="transmembrane region" description="Helical" evidence="16">
    <location>
        <begin position="76"/>
        <end position="95"/>
    </location>
</feature>
<evidence type="ECO:0000256" key="12">
    <source>
        <dbReference type="ARBA" id="ARBA00023012"/>
    </source>
</evidence>
<feature type="transmembrane region" description="Helical" evidence="16">
    <location>
        <begin position="45"/>
        <end position="64"/>
    </location>
</feature>
<evidence type="ECO:0000256" key="8">
    <source>
        <dbReference type="ARBA" id="ARBA00022679"/>
    </source>
</evidence>
<dbReference type="Proteomes" id="UP001501303">
    <property type="component" value="Unassembled WGS sequence"/>
</dbReference>
<dbReference type="PANTHER" id="PTHR24421">
    <property type="entry name" value="NITRATE/NITRITE SENSOR PROTEIN NARX-RELATED"/>
    <property type="match status" value="1"/>
</dbReference>
<evidence type="ECO:0000256" key="4">
    <source>
        <dbReference type="ARBA" id="ARBA00012438"/>
    </source>
</evidence>
<comment type="caution">
    <text evidence="18">The sequence shown here is derived from an EMBL/GenBank/DDBJ whole genome shotgun (WGS) entry which is preliminary data.</text>
</comment>
<proteinExistence type="predicted"/>
<keyword evidence="16" id="KW-1133">Transmembrane helix</keyword>
<dbReference type="EC" id="2.7.13.3" evidence="4"/>
<dbReference type="GO" id="GO:0016301">
    <property type="term" value="F:kinase activity"/>
    <property type="evidence" value="ECO:0007669"/>
    <property type="project" value="UniProtKB-KW"/>
</dbReference>
<reference evidence="18 19" key="1">
    <citation type="journal article" date="2019" name="Int. J. Syst. Evol. Microbiol.">
        <title>The Global Catalogue of Microorganisms (GCM) 10K type strain sequencing project: providing services to taxonomists for standard genome sequencing and annotation.</title>
        <authorList>
            <consortium name="The Broad Institute Genomics Platform"/>
            <consortium name="The Broad Institute Genome Sequencing Center for Infectious Disease"/>
            <person name="Wu L."/>
            <person name="Ma J."/>
        </authorList>
    </citation>
    <scope>NUCLEOTIDE SEQUENCE [LARGE SCALE GENOMIC DNA]</scope>
    <source>
        <strain evidence="18 19">JCM 13581</strain>
    </source>
</reference>
<evidence type="ECO:0000259" key="17">
    <source>
        <dbReference type="PROSITE" id="PS50109"/>
    </source>
</evidence>
<dbReference type="InterPro" id="IPR017205">
    <property type="entry name" value="Sig_transdc_His_kinase_ChrS"/>
</dbReference>
<comment type="cofactor">
    <cofactor evidence="2">
        <name>[4Fe-4S] cluster</name>
        <dbReference type="ChEBI" id="CHEBI:49883"/>
    </cofactor>
</comment>
<keyword evidence="8" id="KW-0808">Transferase</keyword>
<evidence type="ECO:0000256" key="15">
    <source>
        <dbReference type="ARBA" id="ARBA00030800"/>
    </source>
</evidence>
<dbReference type="InterPro" id="IPR036890">
    <property type="entry name" value="HATPase_C_sf"/>
</dbReference>
<name>A0ABN2P300_9ACTN</name>
<dbReference type="InterPro" id="IPR005467">
    <property type="entry name" value="His_kinase_dom"/>
</dbReference>
<dbReference type="InterPro" id="IPR004358">
    <property type="entry name" value="Sig_transdc_His_kin-like_C"/>
</dbReference>
<dbReference type="PIRSF" id="PIRSF037434">
    <property type="entry name" value="STHK_ChrS"/>
    <property type="match status" value="1"/>
</dbReference>
<evidence type="ECO:0000313" key="19">
    <source>
        <dbReference type="Proteomes" id="UP001501303"/>
    </source>
</evidence>
<evidence type="ECO:0000256" key="2">
    <source>
        <dbReference type="ARBA" id="ARBA00001966"/>
    </source>
</evidence>
<comment type="subcellular location">
    <subcellularLocation>
        <location evidence="3">Cytoplasm</location>
    </subcellularLocation>
</comment>
<dbReference type="InterPro" id="IPR011712">
    <property type="entry name" value="Sig_transdc_His_kin_sub3_dim/P"/>
</dbReference>
<keyword evidence="12" id="KW-0902">Two-component regulatory system</keyword>
<evidence type="ECO:0000256" key="7">
    <source>
        <dbReference type="ARBA" id="ARBA00022490"/>
    </source>
</evidence>
<dbReference type="InterPro" id="IPR050482">
    <property type="entry name" value="Sensor_HK_TwoCompSys"/>
</dbReference>
<evidence type="ECO:0000256" key="16">
    <source>
        <dbReference type="SAM" id="Phobius"/>
    </source>
</evidence>
<dbReference type="PROSITE" id="PS50109">
    <property type="entry name" value="HIS_KIN"/>
    <property type="match status" value="1"/>
</dbReference>
<keyword evidence="10 18" id="KW-0418">Kinase</keyword>
<dbReference type="Pfam" id="PF02518">
    <property type="entry name" value="HATPase_c"/>
    <property type="match status" value="1"/>
</dbReference>
<organism evidence="18 19">
    <name type="scientific">Streptomyces sodiiphilus</name>
    <dbReference type="NCBI Taxonomy" id="226217"/>
    <lineage>
        <taxon>Bacteria</taxon>
        <taxon>Bacillati</taxon>
        <taxon>Actinomycetota</taxon>
        <taxon>Actinomycetes</taxon>
        <taxon>Kitasatosporales</taxon>
        <taxon>Streptomycetaceae</taxon>
        <taxon>Streptomyces</taxon>
    </lineage>
</organism>
<dbReference type="EMBL" id="BAAAMJ010000018">
    <property type="protein sequence ID" value="GAA1910671.1"/>
    <property type="molecule type" value="Genomic_DNA"/>
</dbReference>
<keyword evidence="6" id="KW-0004">4Fe-4S</keyword>
<comment type="catalytic activity">
    <reaction evidence="1">
        <text>ATP + protein L-histidine = ADP + protein N-phospho-L-histidine.</text>
        <dbReference type="EC" id="2.7.13.3"/>
    </reaction>
</comment>
<dbReference type="CDD" id="cd16917">
    <property type="entry name" value="HATPase_UhpB-NarQ-NarX-like"/>
    <property type="match status" value="1"/>
</dbReference>
<evidence type="ECO:0000256" key="9">
    <source>
        <dbReference type="ARBA" id="ARBA00022723"/>
    </source>
</evidence>
<keyword evidence="9" id="KW-0479">Metal-binding</keyword>
<protein>
    <recommendedName>
        <fullName evidence="5">Oxygen sensor histidine kinase NreB</fullName>
        <ecNumber evidence="4">2.7.13.3</ecNumber>
    </recommendedName>
    <alternativeName>
        <fullName evidence="15">Nitrogen regulation protein B</fullName>
    </alternativeName>
</protein>
<evidence type="ECO:0000256" key="3">
    <source>
        <dbReference type="ARBA" id="ARBA00004496"/>
    </source>
</evidence>
<feature type="transmembrane region" description="Helical" evidence="16">
    <location>
        <begin position="12"/>
        <end position="33"/>
    </location>
</feature>
<dbReference type="SUPFAM" id="SSF55874">
    <property type="entry name" value="ATPase domain of HSP90 chaperone/DNA topoisomerase II/histidine kinase"/>
    <property type="match status" value="1"/>
</dbReference>
<evidence type="ECO:0000256" key="13">
    <source>
        <dbReference type="ARBA" id="ARBA00023014"/>
    </source>
</evidence>
<dbReference type="RefSeq" id="WP_344260689.1">
    <property type="nucleotide sequence ID" value="NZ_BAAAMJ010000018.1"/>
</dbReference>
<dbReference type="InterPro" id="IPR003594">
    <property type="entry name" value="HATPase_dom"/>
</dbReference>
<gene>
    <name evidence="18" type="ORF">GCM10009716_20550</name>
</gene>
<feature type="transmembrane region" description="Helical" evidence="16">
    <location>
        <begin position="146"/>
        <end position="167"/>
    </location>
</feature>
<feature type="domain" description="Histidine kinase" evidence="17">
    <location>
        <begin position="322"/>
        <end position="417"/>
    </location>
</feature>
<accession>A0ABN2P300</accession>
<evidence type="ECO:0000256" key="1">
    <source>
        <dbReference type="ARBA" id="ARBA00000085"/>
    </source>
</evidence>
<evidence type="ECO:0000313" key="18">
    <source>
        <dbReference type="EMBL" id="GAA1910671.1"/>
    </source>
</evidence>
<feature type="transmembrane region" description="Helical" evidence="16">
    <location>
        <begin position="101"/>
        <end position="134"/>
    </location>
</feature>
<dbReference type="PRINTS" id="PR00344">
    <property type="entry name" value="BCTRLSENSOR"/>
</dbReference>
<dbReference type="Gene3D" id="3.30.565.10">
    <property type="entry name" value="Histidine kinase-like ATPase, C-terminal domain"/>
    <property type="match status" value="1"/>
</dbReference>
<evidence type="ECO:0000256" key="6">
    <source>
        <dbReference type="ARBA" id="ARBA00022485"/>
    </source>
</evidence>
<keyword evidence="11" id="KW-0408">Iron</keyword>
<keyword evidence="19" id="KW-1185">Reference proteome</keyword>
<dbReference type="PANTHER" id="PTHR24421:SF62">
    <property type="entry name" value="SENSORY TRANSDUCTION HISTIDINE KINASE"/>
    <property type="match status" value="1"/>
</dbReference>
<keyword evidence="16" id="KW-0812">Transmembrane</keyword>